<accession>A0A2G5I490</accession>
<feature type="compositionally biased region" description="Basic and acidic residues" evidence="1">
    <location>
        <begin position="62"/>
        <end position="72"/>
    </location>
</feature>
<feature type="compositionally biased region" description="Low complexity" evidence="1">
    <location>
        <begin position="498"/>
        <end position="518"/>
    </location>
</feature>
<dbReference type="Proteomes" id="UP000230605">
    <property type="component" value="Chromosome 3"/>
</dbReference>
<feature type="compositionally biased region" description="Basic and acidic residues" evidence="1">
    <location>
        <begin position="367"/>
        <end position="377"/>
    </location>
</feature>
<feature type="compositionally biased region" description="Low complexity" evidence="1">
    <location>
        <begin position="563"/>
        <end position="579"/>
    </location>
</feature>
<dbReference type="Proteomes" id="UP001302367">
    <property type="component" value="Chromosome 3"/>
</dbReference>
<protein>
    <submittedName>
        <fullName evidence="2">Dentin sialophosphoprotein</fullName>
    </submittedName>
</protein>
<feature type="compositionally biased region" description="Polar residues" evidence="1">
    <location>
        <begin position="603"/>
        <end position="613"/>
    </location>
</feature>
<feature type="compositionally biased region" description="Polar residues" evidence="1">
    <location>
        <begin position="245"/>
        <end position="278"/>
    </location>
</feature>
<feature type="region of interest" description="Disordered" evidence="1">
    <location>
        <begin position="1"/>
        <end position="740"/>
    </location>
</feature>
<feature type="compositionally biased region" description="Basic and acidic residues" evidence="1">
    <location>
        <begin position="15"/>
        <end position="25"/>
    </location>
</feature>
<feature type="compositionally biased region" description="Polar residues" evidence="1">
    <location>
        <begin position="620"/>
        <end position="646"/>
    </location>
</feature>
<feature type="compositionally biased region" description="Low complexity" evidence="1">
    <location>
        <begin position="397"/>
        <end position="407"/>
    </location>
</feature>
<feature type="compositionally biased region" description="Basic and acidic residues" evidence="1">
    <location>
        <begin position="159"/>
        <end position="177"/>
    </location>
</feature>
<evidence type="ECO:0000313" key="2">
    <source>
        <dbReference type="EMBL" id="PIA99617.1"/>
    </source>
</evidence>
<evidence type="ECO:0000313" key="3">
    <source>
        <dbReference type="EMBL" id="WPB00774.1"/>
    </source>
</evidence>
<dbReference type="EMBL" id="LKMD01000101">
    <property type="protein sequence ID" value="PIA99617.1"/>
    <property type="molecule type" value="Genomic_DNA"/>
</dbReference>
<feature type="compositionally biased region" description="Polar residues" evidence="1">
    <location>
        <begin position="429"/>
        <end position="477"/>
    </location>
</feature>
<feature type="compositionally biased region" description="Polar residues" evidence="1">
    <location>
        <begin position="50"/>
        <end position="61"/>
    </location>
</feature>
<proteinExistence type="predicted"/>
<reference evidence="3 5" key="2">
    <citation type="submission" date="2023-09" db="EMBL/GenBank/DDBJ databases">
        <title>Complete-Gapless Cercospora beticola genome.</title>
        <authorList>
            <person name="Wyatt N.A."/>
            <person name="Spanner R.E."/>
            <person name="Bolton M.D."/>
        </authorList>
    </citation>
    <scope>NUCLEOTIDE SEQUENCE [LARGE SCALE GENOMIC DNA]</scope>
    <source>
        <strain evidence="3">Cb09-40</strain>
    </source>
</reference>
<dbReference type="AlphaFoldDB" id="A0A2G5I490"/>
<keyword evidence="5" id="KW-1185">Reference proteome</keyword>
<gene>
    <name evidence="2" type="ORF">CB0940_03595</name>
    <name evidence="3" type="ORF">RHO25_005394</name>
</gene>
<evidence type="ECO:0000313" key="5">
    <source>
        <dbReference type="Proteomes" id="UP001302367"/>
    </source>
</evidence>
<feature type="compositionally biased region" description="Polar residues" evidence="1">
    <location>
        <begin position="378"/>
        <end position="387"/>
    </location>
</feature>
<evidence type="ECO:0000256" key="1">
    <source>
        <dbReference type="SAM" id="MobiDB-lite"/>
    </source>
</evidence>
<name>A0A2G5I490_CERBT</name>
<feature type="compositionally biased region" description="Polar residues" evidence="1">
    <location>
        <begin position="529"/>
        <end position="541"/>
    </location>
</feature>
<feature type="compositionally biased region" description="Basic and acidic residues" evidence="1">
    <location>
        <begin position="235"/>
        <end position="244"/>
    </location>
</feature>
<feature type="compositionally biased region" description="Polar residues" evidence="1">
    <location>
        <begin position="580"/>
        <end position="596"/>
    </location>
</feature>
<sequence>MRLFDNSAIRIDLFPGRKDKKDGKNKNANKTNEPRATGSRGTKLEKDEPSSTVKAAKSMQNMERKTPQRPDASRAYNSYDTERSGNDYSKAGTGYTHQRPSMERTNDNANSRPFELKGSSSWRRDDPPTSSQSETNSNVQVDQRPNASAHQNYNAQRRMNSEPENSSRDQRRSRADIQDEFEAQQSLRTNIPMGAPHSTGHALKQKRSKADMIRATENMARTLSRSPHRSPANRRQRDIADDSRPGTSSSNGSFQHTQFARSNSSRANNGIGRSTSRETGPAHSHSRQRSADTNGQTAYRPQTADSSRSNNSVDKAPQYDGLSPTKVSGVAKKQGSAFSSTIRTSPPLPMEPNKTTWSPTSSVARNKSSERQNKQGQKDASTASAGTQAMHGDQPVANNNNAARSNAQEQESLYNASKKSDNRRFSVAPNDNGNNPNSSTRPYMNFSRPSNSDLKSENANNTNTGPTKANTAASTAAGQGRVEPTPPATKAVDFAAMSQSSKQQQSNNNTTTTNASNSKSKKNNYVDAGNSTTSPWQSKFGSGSKDPRKVPNHIVGQQVNKKSSTSSSTNPNRFSNTNSIVNNFKNSSHPAATQKNKPVPQPLSLSKSETSGSRAKVVTIDNNGGDNTVVPTPASSRFSADPQSAGQRDAKVVAINNGGGAGKVERSSPRENNLVSLQGGLNGWDAVDQKRKDSGQSDSMDFGGKSTYSSNGKVQSGFERDVGERISGGGWNAAQTVGGR</sequence>
<feature type="compositionally biased region" description="Polar residues" evidence="1">
    <location>
        <begin position="128"/>
        <end position="158"/>
    </location>
</feature>
<feature type="compositionally biased region" description="Polar residues" evidence="1">
    <location>
        <begin position="291"/>
        <end position="313"/>
    </location>
</feature>
<feature type="compositionally biased region" description="Polar residues" evidence="1">
    <location>
        <begin position="353"/>
        <end position="366"/>
    </location>
</feature>
<evidence type="ECO:0000313" key="4">
    <source>
        <dbReference type="Proteomes" id="UP000230605"/>
    </source>
</evidence>
<dbReference type="EMBL" id="CP134186">
    <property type="protein sequence ID" value="WPB00774.1"/>
    <property type="molecule type" value="Genomic_DNA"/>
</dbReference>
<reference evidence="2 4" key="1">
    <citation type="submission" date="2015-10" db="EMBL/GenBank/DDBJ databases">
        <title>The cercosporin biosynthetic gene cluster was horizontally transferred to several fungal lineages and shown to be expanded in Cercospora beticola based on microsynteny with recipient genomes.</title>
        <authorList>
            <person name="De Jonge R."/>
            <person name="Ebert M.K."/>
            <person name="Suttle J.C."/>
            <person name="Jurick Ii W.M."/>
            <person name="Secor G.A."/>
            <person name="Thomma B.P."/>
            <person name="Van De Peer Y."/>
            <person name="Bolton M.D."/>
        </authorList>
    </citation>
    <scope>NUCLEOTIDE SEQUENCE [LARGE SCALE GENOMIC DNA]</scope>
    <source>
        <strain evidence="2 4">09-40</strain>
    </source>
</reference>
<dbReference type="OrthoDB" id="3646966at2759"/>
<feature type="compositionally biased region" description="Polar residues" evidence="1">
    <location>
        <begin position="408"/>
        <end position="417"/>
    </location>
</feature>
<organism evidence="2 4">
    <name type="scientific">Cercospora beticola</name>
    <name type="common">Sugarbeet leaf spot fungus</name>
    <dbReference type="NCBI Taxonomy" id="122368"/>
    <lineage>
        <taxon>Eukaryota</taxon>
        <taxon>Fungi</taxon>
        <taxon>Dikarya</taxon>
        <taxon>Ascomycota</taxon>
        <taxon>Pezizomycotina</taxon>
        <taxon>Dothideomycetes</taxon>
        <taxon>Dothideomycetidae</taxon>
        <taxon>Mycosphaerellales</taxon>
        <taxon>Mycosphaerellaceae</taxon>
        <taxon>Cercospora</taxon>
    </lineage>
</organism>